<reference evidence="6 7" key="1">
    <citation type="submission" date="2016-10" db="EMBL/GenBank/DDBJ databases">
        <authorList>
            <person name="de Groot N.N."/>
        </authorList>
    </citation>
    <scope>NUCLEOTIDE SEQUENCE [LARGE SCALE GENOMIC DNA]</scope>
    <source>
        <strain evidence="6 7">CGMCC 4.2026</strain>
    </source>
</reference>
<dbReference type="EMBL" id="FODD01000066">
    <property type="protein sequence ID" value="SEO99549.1"/>
    <property type="molecule type" value="Genomic_DNA"/>
</dbReference>
<feature type="domain" description="HTH lysR-type" evidence="5">
    <location>
        <begin position="1"/>
        <end position="58"/>
    </location>
</feature>
<organism evidence="6 7">
    <name type="scientific">Actinacidiphila rubida</name>
    <dbReference type="NCBI Taxonomy" id="310780"/>
    <lineage>
        <taxon>Bacteria</taxon>
        <taxon>Bacillati</taxon>
        <taxon>Actinomycetota</taxon>
        <taxon>Actinomycetes</taxon>
        <taxon>Kitasatosporales</taxon>
        <taxon>Streptomycetaceae</taxon>
        <taxon>Actinacidiphila</taxon>
    </lineage>
</organism>
<dbReference type="AlphaFoldDB" id="A0A1H8U8L6"/>
<dbReference type="InterPro" id="IPR000847">
    <property type="entry name" value="LysR_HTH_N"/>
</dbReference>
<evidence type="ECO:0000256" key="1">
    <source>
        <dbReference type="ARBA" id="ARBA00009437"/>
    </source>
</evidence>
<evidence type="ECO:0000259" key="5">
    <source>
        <dbReference type="PROSITE" id="PS50931"/>
    </source>
</evidence>
<dbReference type="STRING" id="310780.SAMN05216267_106618"/>
<protein>
    <submittedName>
        <fullName evidence="6">Regulatory helix-turn-helix protein, lysR family</fullName>
    </submittedName>
</protein>
<dbReference type="GO" id="GO:0003700">
    <property type="term" value="F:DNA-binding transcription factor activity"/>
    <property type="evidence" value="ECO:0007669"/>
    <property type="project" value="InterPro"/>
</dbReference>
<dbReference type="OrthoDB" id="4131546at2"/>
<dbReference type="PRINTS" id="PR00039">
    <property type="entry name" value="HTHLYSR"/>
</dbReference>
<accession>A0A1H8U8L6</accession>
<evidence type="ECO:0000313" key="7">
    <source>
        <dbReference type="Proteomes" id="UP000181951"/>
    </source>
</evidence>
<keyword evidence="4" id="KW-0804">Transcription</keyword>
<dbReference type="RefSeq" id="WP_069466323.1">
    <property type="nucleotide sequence ID" value="NZ_FODD01000066.1"/>
</dbReference>
<dbReference type="InterPro" id="IPR036388">
    <property type="entry name" value="WH-like_DNA-bd_sf"/>
</dbReference>
<evidence type="ECO:0000256" key="2">
    <source>
        <dbReference type="ARBA" id="ARBA00023015"/>
    </source>
</evidence>
<keyword evidence="7" id="KW-1185">Reference proteome</keyword>
<dbReference type="PROSITE" id="PS50931">
    <property type="entry name" value="HTH_LYSR"/>
    <property type="match status" value="1"/>
</dbReference>
<evidence type="ECO:0000256" key="4">
    <source>
        <dbReference type="ARBA" id="ARBA00023163"/>
    </source>
</evidence>
<dbReference type="PANTHER" id="PTHR30126">
    <property type="entry name" value="HTH-TYPE TRANSCRIPTIONAL REGULATOR"/>
    <property type="match status" value="1"/>
</dbReference>
<keyword evidence="2" id="KW-0805">Transcription regulation</keyword>
<dbReference type="InterPro" id="IPR036390">
    <property type="entry name" value="WH_DNA-bd_sf"/>
</dbReference>
<dbReference type="PANTHER" id="PTHR30126:SF5">
    <property type="entry name" value="HTH-TYPE TRANSCRIPTIONAL ACTIVATOR CMPR"/>
    <property type="match status" value="1"/>
</dbReference>
<dbReference type="Pfam" id="PF00126">
    <property type="entry name" value="HTH_1"/>
    <property type="match status" value="1"/>
</dbReference>
<dbReference type="FunFam" id="1.10.10.10:FF:000001">
    <property type="entry name" value="LysR family transcriptional regulator"/>
    <property type="match status" value="1"/>
</dbReference>
<evidence type="ECO:0000256" key="3">
    <source>
        <dbReference type="ARBA" id="ARBA00023125"/>
    </source>
</evidence>
<dbReference type="SUPFAM" id="SSF46785">
    <property type="entry name" value="Winged helix' DNA-binding domain"/>
    <property type="match status" value="1"/>
</dbReference>
<dbReference type="Gene3D" id="1.10.10.10">
    <property type="entry name" value="Winged helix-like DNA-binding domain superfamily/Winged helix DNA-binding domain"/>
    <property type="match status" value="1"/>
</dbReference>
<dbReference type="Proteomes" id="UP000181951">
    <property type="component" value="Unassembled WGS sequence"/>
</dbReference>
<comment type="similarity">
    <text evidence="1">Belongs to the LysR transcriptional regulatory family.</text>
</comment>
<sequence>MSVEQLRVLAEVARTGSYTAAAQVLGYVQPAVSYQMRRLQQAVGAPLVVRVGRGLQLTEVGHVLVRHADAIFSAMRAADHEVASVVAHGGGLVRMVALSATRVTDRNLDTYYAESWLAAQGLAIAPYQEALDRRLATGAIPA</sequence>
<evidence type="ECO:0000313" key="6">
    <source>
        <dbReference type="EMBL" id="SEO99549.1"/>
    </source>
</evidence>
<keyword evidence="3" id="KW-0238">DNA-binding</keyword>
<dbReference type="GO" id="GO:0000976">
    <property type="term" value="F:transcription cis-regulatory region binding"/>
    <property type="evidence" value="ECO:0007669"/>
    <property type="project" value="TreeGrafter"/>
</dbReference>
<proteinExistence type="inferred from homology"/>
<gene>
    <name evidence="6" type="ORF">SAMN05216267_106618</name>
</gene>
<name>A0A1H8U8L6_9ACTN</name>